<dbReference type="PANTHER" id="PTHR43304:SF1">
    <property type="entry name" value="PAC DOMAIN-CONTAINING PROTEIN"/>
    <property type="match status" value="1"/>
</dbReference>
<dbReference type="InterPro" id="IPR035965">
    <property type="entry name" value="PAS-like_dom_sf"/>
</dbReference>
<evidence type="ECO:0000256" key="4">
    <source>
        <dbReference type="ARBA" id="ARBA00022679"/>
    </source>
</evidence>
<sequence>MENFESYNKILIEQAPTAIAMLDKNMIYLAVSKKWITDYKLENQEIIGCSHYEVFPEISEEWKENHQKCLNGAIDICDGAEFVRADGTVQWIYWDVRPWYDSDKNVGGIIIHSGDITSLKKRDFEKERIEKVLEKTNEIARIGIWEVNVLTQEVFWSKVVYEIHEISESHKPNVESSIDFYKEGASRLAITNAVNNAINQGEAFDIEVEIITAKGLTVWARSIGQPEMVDGKCVRLSGMFQDIDTIKRSQIALNKANREMNAIFNSGSIAIITTDKRGIINHFNSAAELLLGYSASELVGKHSLEIFHIEDEIPKLKELLNSLQIGTGKSSATPKTSNFTDSREWIFKRKDGLSFPVQLTLNTIKDDTGNPIGILGVSFDITERKKAQDELLRKNQLLNFAEKITLMGNWQWDVVTNRLIWSDNMYKIFGVDKESELKIDSYFSFIHPEDFDKVNKSIKECLNGLDFNKVVHRIRLKDGTLKIIQLSAVTTKNQEGKVIELVGTCLDVTTNKMAENKFRGLLESAPDAMVIVNEKGKIQLINNQAEKLFGYTLDELFNKPVEILIPKRFTGNNAHIGLRNGFFAKPKVKAFGVGSGKDLYGINKEGIEIPIQISLSPLQTEEGLLVSAAIRDITTQKQASRKILEAKENLEVLANKLTAQNTQLADFVHITSHNLRAPVSNLNSLLEFYNTSDTDEEKDILFEKFEKVINHLTLTLNTLIEALKTKSETDKALEVISLESVLSKTQEILSGEIIQSNIQITSDFEALKKVSYNKVYLESIFLNLMSNAIKYRSKEKLPKLHIMSQIIDKKIILSFEDNGLGIDLMRNGNKLFGLNKVFHRHPEAKGVGLFMTKMQVEAMGGTIAAKSKVNEGTTFIINLN</sequence>
<dbReference type="SUPFAM" id="SSF55874">
    <property type="entry name" value="ATPase domain of HSP90 chaperone/DNA topoisomerase II/histidine kinase"/>
    <property type="match status" value="1"/>
</dbReference>
<feature type="domain" description="Histidine kinase" evidence="7">
    <location>
        <begin position="670"/>
        <end position="880"/>
    </location>
</feature>
<dbReference type="Pfam" id="PF13426">
    <property type="entry name" value="PAS_9"/>
    <property type="match status" value="2"/>
</dbReference>
<dbReference type="InterPro" id="IPR052162">
    <property type="entry name" value="Sensor_kinase/Photoreceptor"/>
</dbReference>
<feature type="domain" description="PAC" evidence="9">
    <location>
        <begin position="468"/>
        <end position="520"/>
    </location>
</feature>
<evidence type="ECO:0000256" key="2">
    <source>
        <dbReference type="ARBA" id="ARBA00012438"/>
    </source>
</evidence>
<dbReference type="RefSeq" id="WP_128756898.1">
    <property type="nucleotide sequence ID" value="NZ_QOVM01000002.1"/>
</dbReference>
<dbReference type="AlphaFoldDB" id="A0A4Q0P9G5"/>
<gene>
    <name evidence="10" type="ORF">DSM00_976</name>
</gene>
<dbReference type="InterPro" id="IPR000014">
    <property type="entry name" value="PAS"/>
</dbReference>
<keyword evidence="6" id="KW-0175">Coiled coil</keyword>
<dbReference type="InterPro" id="IPR003594">
    <property type="entry name" value="HATPase_dom"/>
</dbReference>
<dbReference type="EC" id="2.7.13.3" evidence="2"/>
<dbReference type="InterPro" id="IPR036890">
    <property type="entry name" value="HATPase_C_sf"/>
</dbReference>
<evidence type="ECO:0000259" key="8">
    <source>
        <dbReference type="PROSITE" id="PS50112"/>
    </source>
</evidence>
<dbReference type="InterPro" id="IPR000700">
    <property type="entry name" value="PAS-assoc_C"/>
</dbReference>
<dbReference type="Proteomes" id="UP000289238">
    <property type="component" value="Unassembled WGS sequence"/>
</dbReference>
<feature type="coiled-coil region" evidence="6">
    <location>
        <begin position="636"/>
        <end position="663"/>
    </location>
</feature>
<accession>A0A4Q0P9G5</accession>
<feature type="domain" description="PAC" evidence="9">
    <location>
        <begin position="595"/>
        <end position="645"/>
    </location>
</feature>
<dbReference type="Gene3D" id="1.10.287.130">
    <property type="match status" value="1"/>
</dbReference>
<feature type="domain" description="PAS" evidence="8">
    <location>
        <begin position="514"/>
        <end position="567"/>
    </location>
</feature>
<evidence type="ECO:0000313" key="10">
    <source>
        <dbReference type="EMBL" id="RXG23363.1"/>
    </source>
</evidence>
<dbReference type="CDD" id="cd00130">
    <property type="entry name" value="PAS"/>
    <property type="match status" value="4"/>
</dbReference>
<evidence type="ECO:0000256" key="5">
    <source>
        <dbReference type="ARBA" id="ARBA00022777"/>
    </source>
</evidence>
<dbReference type="Gene3D" id="3.30.565.10">
    <property type="entry name" value="Histidine kinase-like ATPase, C-terminal domain"/>
    <property type="match status" value="1"/>
</dbReference>
<feature type="domain" description="PAS" evidence="8">
    <location>
        <begin position="256"/>
        <end position="326"/>
    </location>
</feature>
<dbReference type="SMART" id="SM00091">
    <property type="entry name" value="PAS"/>
    <property type="match status" value="4"/>
</dbReference>
<evidence type="ECO:0000259" key="9">
    <source>
        <dbReference type="PROSITE" id="PS50113"/>
    </source>
</evidence>
<proteinExistence type="predicted"/>
<dbReference type="InterPro" id="IPR004358">
    <property type="entry name" value="Sig_transdc_His_kin-like_C"/>
</dbReference>
<dbReference type="PANTHER" id="PTHR43304">
    <property type="entry name" value="PHYTOCHROME-LIKE PROTEIN CPH1"/>
    <property type="match status" value="1"/>
</dbReference>
<dbReference type="NCBIfam" id="TIGR00229">
    <property type="entry name" value="sensory_box"/>
    <property type="match status" value="4"/>
</dbReference>
<dbReference type="PRINTS" id="PR00344">
    <property type="entry name" value="BCTRLSENSOR"/>
</dbReference>
<evidence type="ECO:0000256" key="1">
    <source>
        <dbReference type="ARBA" id="ARBA00000085"/>
    </source>
</evidence>
<dbReference type="GO" id="GO:0004673">
    <property type="term" value="F:protein histidine kinase activity"/>
    <property type="evidence" value="ECO:0007669"/>
    <property type="project" value="UniProtKB-EC"/>
</dbReference>
<dbReference type="Gene3D" id="3.30.450.20">
    <property type="entry name" value="PAS domain"/>
    <property type="match status" value="5"/>
</dbReference>
<reference evidence="10 11" key="1">
    <citation type="submission" date="2018-07" db="EMBL/GenBank/DDBJ databases">
        <title>Leeuwenhoekiella genomics.</title>
        <authorList>
            <person name="Tahon G."/>
            <person name="Willems A."/>
        </authorList>
    </citation>
    <scope>NUCLEOTIDE SEQUENCE [LARGE SCALE GENOMIC DNA]</scope>
    <source>
        <strain evidence="10 11">LMG 22550</strain>
    </source>
</reference>
<comment type="caution">
    <text evidence="10">The sequence shown here is derived from an EMBL/GenBank/DDBJ whole genome shotgun (WGS) entry which is preliminary data.</text>
</comment>
<comment type="catalytic activity">
    <reaction evidence="1">
        <text>ATP + protein L-histidine = ADP + protein N-phospho-L-histidine.</text>
        <dbReference type="EC" id="2.7.13.3"/>
    </reaction>
</comment>
<dbReference type="OrthoDB" id="5522855at2"/>
<dbReference type="InterPro" id="IPR001610">
    <property type="entry name" value="PAC"/>
</dbReference>
<feature type="domain" description="PAS" evidence="8">
    <location>
        <begin position="421"/>
        <end position="465"/>
    </location>
</feature>
<dbReference type="Pfam" id="PF02518">
    <property type="entry name" value="HATPase_c"/>
    <property type="match status" value="1"/>
</dbReference>
<dbReference type="PROSITE" id="PS50109">
    <property type="entry name" value="HIS_KIN"/>
    <property type="match status" value="1"/>
</dbReference>
<evidence type="ECO:0000256" key="3">
    <source>
        <dbReference type="ARBA" id="ARBA00022553"/>
    </source>
</evidence>
<evidence type="ECO:0000256" key="6">
    <source>
        <dbReference type="SAM" id="Coils"/>
    </source>
</evidence>
<dbReference type="SMART" id="SM00387">
    <property type="entry name" value="HATPase_c"/>
    <property type="match status" value="1"/>
</dbReference>
<organism evidence="10 11">
    <name type="scientific">Leeuwenhoekiella aequorea</name>
    <dbReference type="NCBI Taxonomy" id="283736"/>
    <lineage>
        <taxon>Bacteria</taxon>
        <taxon>Pseudomonadati</taxon>
        <taxon>Bacteroidota</taxon>
        <taxon>Flavobacteriia</taxon>
        <taxon>Flavobacteriales</taxon>
        <taxon>Flavobacteriaceae</taxon>
        <taxon>Leeuwenhoekiella</taxon>
    </lineage>
</organism>
<keyword evidence="5" id="KW-0418">Kinase</keyword>
<dbReference type="InterPro" id="IPR005467">
    <property type="entry name" value="His_kinase_dom"/>
</dbReference>
<dbReference type="PROSITE" id="PS50112">
    <property type="entry name" value="PAS"/>
    <property type="match status" value="3"/>
</dbReference>
<evidence type="ECO:0000313" key="11">
    <source>
        <dbReference type="Proteomes" id="UP000289238"/>
    </source>
</evidence>
<dbReference type="Gene3D" id="2.10.70.100">
    <property type="match status" value="1"/>
</dbReference>
<dbReference type="InterPro" id="IPR013655">
    <property type="entry name" value="PAS_fold_3"/>
</dbReference>
<dbReference type="SMART" id="SM00086">
    <property type="entry name" value="PAC"/>
    <property type="match status" value="5"/>
</dbReference>
<dbReference type="InterPro" id="IPR013656">
    <property type="entry name" value="PAS_4"/>
</dbReference>
<keyword evidence="4" id="KW-0808">Transferase</keyword>
<keyword evidence="3" id="KW-0597">Phosphoprotein</keyword>
<keyword evidence="11" id="KW-1185">Reference proteome</keyword>
<evidence type="ECO:0000259" key="7">
    <source>
        <dbReference type="PROSITE" id="PS50109"/>
    </source>
</evidence>
<dbReference type="EMBL" id="QOVM01000002">
    <property type="protein sequence ID" value="RXG23363.1"/>
    <property type="molecule type" value="Genomic_DNA"/>
</dbReference>
<feature type="domain" description="PAC" evidence="9">
    <location>
        <begin position="341"/>
        <end position="393"/>
    </location>
</feature>
<dbReference type="Pfam" id="PF08447">
    <property type="entry name" value="PAS_3"/>
    <property type="match status" value="2"/>
</dbReference>
<dbReference type="SUPFAM" id="SSF55785">
    <property type="entry name" value="PYP-like sensor domain (PAS domain)"/>
    <property type="match status" value="5"/>
</dbReference>
<dbReference type="Pfam" id="PF08448">
    <property type="entry name" value="PAS_4"/>
    <property type="match status" value="1"/>
</dbReference>
<dbReference type="PROSITE" id="PS50113">
    <property type="entry name" value="PAC"/>
    <property type="match status" value="3"/>
</dbReference>
<name>A0A4Q0P9G5_9FLAO</name>
<protein>
    <recommendedName>
        <fullName evidence="2">histidine kinase</fullName>
        <ecNumber evidence="2">2.7.13.3</ecNumber>
    </recommendedName>
</protein>